<dbReference type="GO" id="GO:0016787">
    <property type="term" value="F:hydrolase activity"/>
    <property type="evidence" value="ECO:0007669"/>
    <property type="project" value="TreeGrafter"/>
</dbReference>
<dbReference type="Proteomes" id="UP001652623">
    <property type="component" value="Chromosome 7"/>
</dbReference>
<proteinExistence type="inferred from homology"/>
<dbReference type="GO" id="GO:0009753">
    <property type="term" value="P:response to jasmonic acid"/>
    <property type="evidence" value="ECO:0007669"/>
    <property type="project" value="UniProtKB-ARBA"/>
</dbReference>
<dbReference type="GO" id="GO:0005773">
    <property type="term" value="C:vacuole"/>
    <property type="evidence" value="ECO:0007669"/>
    <property type="project" value="UniProtKB-SubCell"/>
</dbReference>
<dbReference type="SUPFAM" id="SSF63829">
    <property type="entry name" value="Calcium-dependent phosphotriesterase"/>
    <property type="match status" value="1"/>
</dbReference>
<evidence type="ECO:0000313" key="9">
    <source>
        <dbReference type="RefSeq" id="XP_015889559.2"/>
    </source>
</evidence>
<dbReference type="Gene3D" id="2.120.10.30">
    <property type="entry name" value="TolB, C-terminal domain"/>
    <property type="match status" value="1"/>
</dbReference>
<keyword evidence="6" id="KW-1133">Transmembrane helix</keyword>
<evidence type="ECO:0000259" key="7">
    <source>
        <dbReference type="Pfam" id="PF03088"/>
    </source>
</evidence>
<keyword evidence="5" id="KW-0325">Glycoprotein</keyword>
<dbReference type="Pfam" id="PF03088">
    <property type="entry name" value="Str_synth"/>
    <property type="match status" value="1"/>
</dbReference>
<accession>A0A6P4ATX2</accession>
<evidence type="ECO:0000256" key="5">
    <source>
        <dbReference type="ARBA" id="ARBA00023180"/>
    </source>
</evidence>
<name>A0A6P4ATX2_ZIZJJ</name>
<dbReference type="RefSeq" id="XP_015889559.2">
    <property type="nucleotide sequence ID" value="XM_016034073.4"/>
</dbReference>
<evidence type="ECO:0000256" key="6">
    <source>
        <dbReference type="SAM" id="Phobius"/>
    </source>
</evidence>
<evidence type="ECO:0000256" key="1">
    <source>
        <dbReference type="ARBA" id="ARBA00004116"/>
    </source>
</evidence>
<evidence type="ECO:0000313" key="8">
    <source>
        <dbReference type="Proteomes" id="UP001652623"/>
    </source>
</evidence>
<dbReference type="FunCoup" id="A0A6P4ATX2">
    <property type="interactions" value="773"/>
</dbReference>
<evidence type="ECO:0000256" key="4">
    <source>
        <dbReference type="ARBA" id="ARBA00022554"/>
    </source>
</evidence>
<comment type="similarity">
    <text evidence="2">Belongs to the strictosidine synthase family.</text>
</comment>
<feature type="domain" description="Strictosidine synthase conserved region" evidence="7">
    <location>
        <begin position="176"/>
        <end position="261"/>
    </location>
</feature>
<reference evidence="9" key="1">
    <citation type="submission" date="2025-08" db="UniProtKB">
        <authorList>
            <consortium name="RefSeq"/>
        </authorList>
    </citation>
    <scope>IDENTIFICATION</scope>
    <source>
        <tissue evidence="9">Seedling</tissue>
    </source>
</reference>
<gene>
    <name evidence="9" type="primary">LOC107424307</name>
</gene>
<feature type="transmembrane region" description="Helical" evidence="6">
    <location>
        <begin position="20"/>
        <end position="41"/>
    </location>
</feature>
<dbReference type="Pfam" id="PF20067">
    <property type="entry name" value="SSL_N"/>
    <property type="match status" value="1"/>
</dbReference>
<evidence type="ECO:0000256" key="2">
    <source>
        <dbReference type="ARBA" id="ARBA00009191"/>
    </source>
</evidence>
<dbReference type="AlphaFoldDB" id="A0A6P4ATX2"/>
<keyword evidence="6" id="KW-0472">Membrane</keyword>
<dbReference type="GO" id="GO:0012505">
    <property type="term" value="C:endomembrane system"/>
    <property type="evidence" value="ECO:0007669"/>
    <property type="project" value="TreeGrafter"/>
</dbReference>
<comment type="subcellular location">
    <subcellularLocation>
        <location evidence="1">Vacuole</location>
    </subcellularLocation>
</comment>
<dbReference type="PANTHER" id="PTHR10426:SF88">
    <property type="entry name" value="ADIPOCYTE PLASMA MEMBRANE-ASSOCIATED PROTEIN HEMOMUCIN-RELATED"/>
    <property type="match status" value="1"/>
</dbReference>
<keyword evidence="6" id="KW-0812">Transmembrane</keyword>
<organism evidence="8 9">
    <name type="scientific">Ziziphus jujuba</name>
    <name type="common">Chinese jujube</name>
    <name type="synonym">Ziziphus sativa</name>
    <dbReference type="NCBI Taxonomy" id="326968"/>
    <lineage>
        <taxon>Eukaryota</taxon>
        <taxon>Viridiplantae</taxon>
        <taxon>Streptophyta</taxon>
        <taxon>Embryophyta</taxon>
        <taxon>Tracheophyta</taxon>
        <taxon>Spermatophyta</taxon>
        <taxon>Magnoliopsida</taxon>
        <taxon>eudicotyledons</taxon>
        <taxon>Gunneridae</taxon>
        <taxon>Pentapetalae</taxon>
        <taxon>rosids</taxon>
        <taxon>fabids</taxon>
        <taxon>Rosales</taxon>
        <taxon>Rhamnaceae</taxon>
        <taxon>Paliureae</taxon>
        <taxon>Ziziphus</taxon>
    </lineage>
</organism>
<keyword evidence="4" id="KW-0926">Vacuole</keyword>
<dbReference type="InterPro" id="IPR011042">
    <property type="entry name" value="6-blade_b-propeller_TolB-like"/>
</dbReference>
<sequence>MLETNTASGSPLQPHRKKVSWPFTFILFAVLVPIVAALLLYRLDSLDPAPLPQHELAGPLATAPARNDRLLHGSEFVGAGSLLGPEDVAYDSKSGLIYTGCADGWIKRVRLNESATDSVVENWVNTGGRPLGLAHGLHNEVIVADVVKGLLSINEGRVVELLTDEAEGVKFNLTDFVDIAKDGMFYFTDASHKYSLKDADVDILEGKPNGRLLSYNPTTKQTKVLLSDLYFANGVVVSPDQNSLIFCETTMRRCRKYHLQGKNKGKVEKFIDRLPGMPDNIRYDGEGLYWIALCQEITPFLDFAYRYPFIRKGLAILQRYGAPPLKEKNSGVFAVDLEGKPVAHYYDPGLSKITSGIKIGNHLYCGSVVNSYILRLDLEKYAARSTK</sequence>
<evidence type="ECO:0000256" key="3">
    <source>
        <dbReference type="ARBA" id="ARBA00022553"/>
    </source>
</evidence>
<dbReference type="InParanoid" id="A0A6P4ATX2"/>
<dbReference type="InterPro" id="IPR018119">
    <property type="entry name" value="Strictosidine_synth_cons-reg"/>
</dbReference>
<dbReference type="KEGG" id="zju:107424307"/>
<keyword evidence="8" id="KW-1185">Reference proteome</keyword>
<dbReference type="GeneID" id="107424307"/>
<protein>
    <submittedName>
        <fullName evidence="9">Protein STRICTOSIDINE SYNTHASE-LIKE 5-like</fullName>
    </submittedName>
</protein>
<keyword evidence="3" id="KW-0597">Phosphoprotein</keyword>
<dbReference type="PANTHER" id="PTHR10426">
    <property type="entry name" value="STRICTOSIDINE SYNTHASE-RELATED"/>
    <property type="match status" value="1"/>
</dbReference>